<dbReference type="RefSeq" id="WP_084913842.1">
    <property type="nucleotide sequence ID" value="NZ_MTSA01000001.1"/>
</dbReference>
<dbReference type="Proteomes" id="UP000195128">
    <property type="component" value="Unassembled WGS sequence"/>
</dbReference>
<dbReference type="AlphaFoldDB" id="A0A244EXR2"/>
<protein>
    <recommendedName>
        <fullName evidence="2">arginine deiminase</fullName>
        <ecNumber evidence="2">3.5.3.6</ecNumber>
    </recommendedName>
</protein>
<dbReference type="GO" id="GO:0016990">
    <property type="term" value="F:arginine deiminase activity"/>
    <property type="evidence" value="ECO:0007669"/>
    <property type="project" value="UniProtKB-EC"/>
</dbReference>
<gene>
    <name evidence="4" type="ORF">BW686_01220</name>
</gene>
<evidence type="ECO:0000256" key="3">
    <source>
        <dbReference type="ARBA" id="ARBA00049429"/>
    </source>
</evidence>
<reference evidence="4 5" key="1">
    <citation type="submission" date="2017-01" db="EMBL/GenBank/DDBJ databases">
        <authorList>
            <person name="Mah S.A."/>
            <person name="Swanson W.J."/>
            <person name="Moy G.W."/>
            <person name="Vacquier V.D."/>
        </authorList>
    </citation>
    <scope>NUCLEOTIDE SEQUENCE [LARGE SCALE GENOMIC DNA]</scope>
    <source>
        <strain evidence="4">PDD-32b-74</strain>
    </source>
</reference>
<dbReference type="Pfam" id="PF02274">
    <property type="entry name" value="ADI"/>
    <property type="match status" value="1"/>
</dbReference>
<sequence>MNVLLQLPSVVQPVSMSVFMEAQQPYSLRQADADVMALAGSLNAAGIPTIFLSDALFSEEGPHVAIEDMRRLAARALRFADNVEQTRQQLAHEQLARCSRQELAEIIINQPELCLHYDDELGRVSPDATYESYRIQPLYGLLFPRDHFMSVGGQPVFGRLKRQDRAREVDVVKAVVAAHGHVPVELDQVLEGGDYQENARVSVINTGFRTDAAVLTFLLASSLLKGDVVLAVQDVGCNPEQFHLDHYACLLRDALLIDAKRADAVDRSRVSVYRRTPAGWHLTHEGLTLRQAAQVAEVEPIVLDDEMMAAWCANAFSWGNHVWIDQHAPSRLLDQLAGRDGQVHLIAFTEHQKQFGGIHCATQLL</sequence>
<dbReference type="GO" id="GO:0016740">
    <property type="term" value="F:transferase activity"/>
    <property type="evidence" value="ECO:0007669"/>
    <property type="project" value="UniProtKB-KW"/>
</dbReference>
<evidence type="ECO:0000313" key="4">
    <source>
        <dbReference type="EMBL" id="OUM09345.1"/>
    </source>
</evidence>
<comment type="catalytic activity">
    <reaction evidence="3">
        <text>L-arginine + H2O = L-citrulline + NH4(+)</text>
        <dbReference type="Rhea" id="RHEA:19597"/>
        <dbReference type="ChEBI" id="CHEBI:15377"/>
        <dbReference type="ChEBI" id="CHEBI:28938"/>
        <dbReference type="ChEBI" id="CHEBI:32682"/>
        <dbReference type="ChEBI" id="CHEBI:57743"/>
        <dbReference type="EC" id="3.5.3.6"/>
    </reaction>
</comment>
<evidence type="ECO:0000313" key="5">
    <source>
        <dbReference type="Proteomes" id="UP000195128"/>
    </source>
</evidence>
<comment type="caution">
    <text evidence="4">The sequence shown here is derived from an EMBL/GenBank/DDBJ whole genome shotgun (WGS) entry which is preliminary data.</text>
</comment>
<evidence type="ECO:0000256" key="2">
    <source>
        <dbReference type="ARBA" id="ARBA00012171"/>
    </source>
</evidence>
<dbReference type="OrthoDB" id="7013426at2"/>
<dbReference type="PANTHER" id="PTHR47271:SF2">
    <property type="entry name" value="ARGININE DEIMINASE"/>
    <property type="match status" value="1"/>
</dbReference>
<dbReference type="EC" id="3.5.3.6" evidence="2"/>
<evidence type="ECO:0000256" key="1">
    <source>
        <dbReference type="ARBA" id="ARBA00005213"/>
    </source>
</evidence>
<dbReference type="EMBL" id="MTSA01000001">
    <property type="protein sequence ID" value="OUM09345.1"/>
    <property type="molecule type" value="Genomic_DNA"/>
</dbReference>
<name>A0A244EXR2_PSESX</name>
<organism evidence="4 5">
    <name type="scientific">Pseudomonas syringae</name>
    <dbReference type="NCBI Taxonomy" id="317"/>
    <lineage>
        <taxon>Bacteria</taxon>
        <taxon>Pseudomonadati</taxon>
        <taxon>Pseudomonadota</taxon>
        <taxon>Gammaproteobacteria</taxon>
        <taxon>Pseudomonadales</taxon>
        <taxon>Pseudomonadaceae</taxon>
        <taxon>Pseudomonas</taxon>
    </lineage>
</organism>
<dbReference type="PANTHER" id="PTHR47271">
    <property type="entry name" value="ARGININE DEIMINASE"/>
    <property type="match status" value="1"/>
</dbReference>
<comment type="pathway">
    <text evidence="1">Amino-acid degradation; L-arginine degradation via ADI pathway; carbamoyl phosphate from L-arginine: step 1/2.</text>
</comment>
<dbReference type="GO" id="GO:0019546">
    <property type="term" value="P:L-arginine deiminase pathway"/>
    <property type="evidence" value="ECO:0007669"/>
    <property type="project" value="TreeGrafter"/>
</dbReference>
<dbReference type="Gene3D" id="3.75.10.10">
    <property type="entry name" value="L-arginine/glycine Amidinotransferase, Chain A"/>
    <property type="match status" value="1"/>
</dbReference>
<keyword evidence="4" id="KW-0808">Transferase</keyword>
<proteinExistence type="predicted"/>
<dbReference type="SUPFAM" id="SSF55909">
    <property type="entry name" value="Pentein"/>
    <property type="match status" value="1"/>
</dbReference>
<accession>A0A244EXR2</accession>